<dbReference type="Proteomes" id="UP000620124">
    <property type="component" value="Unassembled WGS sequence"/>
</dbReference>
<dbReference type="Gene3D" id="6.10.140.2220">
    <property type="match status" value="1"/>
</dbReference>
<protein>
    <submittedName>
        <fullName evidence="2">MYND-type domain-containing protein</fullName>
    </submittedName>
</protein>
<sequence>METGRPTVPPLLRMFDTMLRDVKARAGIPNQPGEDPGVSVTFTLEIQIVGKDSLGQKRKVEITFDVVTIGWYDIYEDTEIESLYREFVEKIGPELTHNSDKWACLECGLPATDIAWVSVYTVVEYFYKRCTILIRTGCETCAAKMQRATPKILVTEIHNRRQGAGDSKSPTAIGTIPRPDALGGGLSGGCLTCCKELQSTAASASSMSRCGKCKLVRYSTYASDRTQFHLRFTASVACQKQDWARHKTICRTIQNVSRSESKEEERVTAVEDHETGSEECEISAKDLETASKLTPVDLEERETPSRKRGTSSSKKPTCIMM</sequence>
<dbReference type="OrthoDB" id="2900813at2759"/>
<keyword evidence="3" id="KW-1185">Reference proteome</keyword>
<reference evidence="2" key="1">
    <citation type="submission" date="2020-05" db="EMBL/GenBank/DDBJ databases">
        <title>Mycena genomes resolve the evolution of fungal bioluminescence.</title>
        <authorList>
            <person name="Tsai I.J."/>
        </authorList>
    </citation>
    <scope>NUCLEOTIDE SEQUENCE</scope>
    <source>
        <strain evidence="2">CCC161011</strain>
    </source>
</reference>
<accession>A0A8H6XQT6</accession>
<feature type="compositionally biased region" description="Basic and acidic residues" evidence="1">
    <location>
        <begin position="259"/>
        <end position="289"/>
    </location>
</feature>
<comment type="caution">
    <text evidence="2">The sequence shown here is derived from an EMBL/GenBank/DDBJ whole genome shotgun (WGS) entry which is preliminary data.</text>
</comment>
<dbReference type="AlphaFoldDB" id="A0A8H6XQT6"/>
<organism evidence="2 3">
    <name type="scientific">Mycena venus</name>
    <dbReference type="NCBI Taxonomy" id="2733690"/>
    <lineage>
        <taxon>Eukaryota</taxon>
        <taxon>Fungi</taxon>
        <taxon>Dikarya</taxon>
        <taxon>Basidiomycota</taxon>
        <taxon>Agaricomycotina</taxon>
        <taxon>Agaricomycetes</taxon>
        <taxon>Agaricomycetidae</taxon>
        <taxon>Agaricales</taxon>
        <taxon>Marasmiineae</taxon>
        <taxon>Mycenaceae</taxon>
        <taxon>Mycena</taxon>
    </lineage>
</organism>
<gene>
    <name evidence="2" type="ORF">MVEN_01653500</name>
</gene>
<dbReference type="EMBL" id="JACAZI010000014">
    <property type="protein sequence ID" value="KAF7344911.1"/>
    <property type="molecule type" value="Genomic_DNA"/>
</dbReference>
<feature type="region of interest" description="Disordered" evidence="1">
    <location>
        <begin position="257"/>
        <end position="321"/>
    </location>
</feature>
<evidence type="ECO:0000313" key="3">
    <source>
        <dbReference type="Proteomes" id="UP000620124"/>
    </source>
</evidence>
<evidence type="ECO:0000256" key="1">
    <source>
        <dbReference type="SAM" id="MobiDB-lite"/>
    </source>
</evidence>
<name>A0A8H6XQT6_9AGAR</name>
<proteinExistence type="predicted"/>
<evidence type="ECO:0000313" key="2">
    <source>
        <dbReference type="EMBL" id="KAF7344911.1"/>
    </source>
</evidence>